<keyword evidence="3" id="KW-1185">Reference proteome</keyword>
<gene>
    <name evidence="2" type="ORF">E2562_031286</name>
</gene>
<organism evidence="2 3">
    <name type="scientific">Oryza meyeriana var. granulata</name>
    <dbReference type="NCBI Taxonomy" id="110450"/>
    <lineage>
        <taxon>Eukaryota</taxon>
        <taxon>Viridiplantae</taxon>
        <taxon>Streptophyta</taxon>
        <taxon>Embryophyta</taxon>
        <taxon>Tracheophyta</taxon>
        <taxon>Spermatophyta</taxon>
        <taxon>Magnoliopsida</taxon>
        <taxon>Liliopsida</taxon>
        <taxon>Poales</taxon>
        <taxon>Poaceae</taxon>
        <taxon>BOP clade</taxon>
        <taxon>Oryzoideae</taxon>
        <taxon>Oryzeae</taxon>
        <taxon>Oryzinae</taxon>
        <taxon>Oryza</taxon>
        <taxon>Oryza meyeriana</taxon>
    </lineage>
</organism>
<protein>
    <submittedName>
        <fullName evidence="2">Uncharacterized protein</fullName>
    </submittedName>
</protein>
<name>A0A6G1E3U5_9ORYZ</name>
<sequence length="110" mass="12304">MSPQAAGSPSVAEPRAVGDEAATGRHGGGDESPGRRASPTAVEAATRHRVAERRLVAKRRRRPVGGKLLLPLPKIWFQQEVQQFPAIEQGTRHMKWTEHKRTHEWQEGRE</sequence>
<dbReference type="Proteomes" id="UP000479710">
    <property type="component" value="Unassembled WGS sequence"/>
</dbReference>
<comment type="caution">
    <text evidence="2">The sequence shown here is derived from an EMBL/GenBank/DDBJ whole genome shotgun (WGS) entry which is preliminary data.</text>
</comment>
<dbReference type="EMBL" id="SPHZ02000005">
    <property type="protein sequence ID" value="KAF0919765.1"/>
    <property type="molecule type" value="Genomic_DNA"/>
</dbReference>
<feature type="region of interest" description="Disordered" evidence="1">
    <location>
        <begin position="1"/>
        <end position="49"/>
    </location>
</feature>
<evidence type="ECO:0000313" key="3">
    <source>
        <dbReference type="Proteomes" id="UP000479710"/>
    </source>
</evidence>
<dbReference type="AlphaFoldDB" id="A0A6G1E3U5"/>
<evidence type="ECO:0000256" key="1">
    <source>
        <dbReference type="SAM" id="MobiDB-lite"/>
    </source>
</evidence>
<evidence type="ECO:0000313" key="2">
    <source>
        <dbReference type="EMBL" id="KAF0919765.1"/>
    </source>
</evidence>
<accession>A0A6G1E3U5</accession>
<proteinExistence type="predicted"/>
<reference evidence="2 3" key="1">
    <citation type="submission" date="2019-11" db="EMBL/GenBank/DDBJ databases">
        <title>Whole genome sequence of Oryza granulata.</title>
        <authorList>
            <person name="Li W."/>
        </authorList>
    </citation>
    <scope>NUCLEOTIDE SEQUENCE [LARGE SCALE GENOMIC DNA]</scope>
    <source>
        <strain evidence="3">cv. Menghai</strain>
        <tissue evidence="2">Leaf</tissue>
    </source>
</reference>